<dbReference type="Proteomes" id="UP001501746">
    <property type="component" value="Unassembled WGS sequence"/>
</dbReference>
<feature type="transmembrane region" description="Helical" evidence="5">
    <location>
        <begin position="77"/>
        <end position="100"/>
    </location>
</feature>
<gene>
    <name evidence="7" type="ORF">GCM10009750_24660</name>
</gene>
<evidence type="ECO:0000256" key="5">
    <source>
        <dbReference type="SAM" id="Phobius"/>
    </source>
</evidence>
<protein>
    <submittedName>
        <fullName evidence="7">ABC transporter permease</fullName>
    </submittedName>
</protein>
<sequence>MSAAAARPDGEASATSAANANANAIRAGVRRGLIEHWISLRTPSETAFMVIGIAVIGVVLWVNRDSEIAPGASLNSFILPSIITIQLLFITCYGLATVIVTEREDGTLIRARSLPNGLRAYSTGLLTRTMCELVEMMVLTLVIAAIILGSSFDVGPAGVAVILGMLVLGTVALTTFGFVLGTVFKNPRSVGGWGFLVVGALAYVSGLVQPLVSMPAWVQVIGQGSPLFWIGQAFRWAFLPPEAGAMEPGGDWQLGIAFAVVAAWAIVGLVLAPRLLHRVARRETGSAIEARRQAALQRA</sequence>
<keyword evidence="3 5" id="KW-1133">Transmembrane helix</keyword>
<dbReference type="PANTHER" id="PTHR43229:SF2">
    <property type="entry name" value="NODULATION PROTEIN J"/>
    <property type="match status" value="1"/>
</dbReference>
<keyword evidence="2 5" id="KW-0812">Transmembrane</keyword>
<evidence type="ECO:0000256" key="2">
    <source>
        <dbReference type="ARBA" id="ARBA00022692"/>
    </source>
</evidence>
<reference evidence="8" key="1">
    <citation type="journal article" date="2019" name="Int. J. Syst. Evol. Microbiol.">
        <title>The Global Catalogue of Microorganisms (GCM) 10K type strain sequencing project: providing services to taxonomists for standard genome sequencing and annotation.</title>
        <authorList>
            <consortium name="The Broad Institute Genomics Platform"/>
            <consortium name="The Broad Institute Genome Sequencing Center for Infectious Disease"/>
            <person name="Wu L."/>
            <person name="Ma J."/>
        </authorList>
    </citation>
    <scope>NUCLEOTIDE SEQUENCE [LARGE SCALE GENOMIC DNA]</scope>
    <source>
        <strain evidence="8">JCM 14323</strain>
    </source>
</reference>
<feature type="transmembrane region" description="Helical" evidence="5">
    <location>
        <begin position="46"/>
        <end position="62"/>
    </location>
</feature>
<evidence type="ECO:0000259" key="6">
    <source>
        <dbReference type="Pfam" id="PF01061"/>
    </source>
</evidence>
<name>A0ABP4Z5A6_9MICO</name>
<keyword evidence="4 5" id="KW-0472">Membrane</keyword>
<comment type="subcellular location">
    <subcellularLocation>
        <location evidence="1">Membrane</location>
        <topology evidence="1">Multi-pass membrane protein</topology>
    </subcellularLocation>
</comment>
<dbReference type="PANTHER" id="PTHR43229">
    <property type="entry name" value="NODULATION PROTEIN J"/>
    <property type="match status" value="1"/>
</dbReference>
<feature type="domain" description="ABC-2 type transporter transmembrane" evidence="6">
    <location>
        <begin position="46"/>
        <end position="238"/>
    </location>
</feature>
<feature type="transmembrane region" description="Helical" evidence="5">
    <location>
        <begin position="192"/>
        <end position="212"/>
    </location>
</feature>
<organism evidence="7 8">
    <name type="scientific">Agromyces salentinus</name>
    <dbReference type="NCBI Taxonomy" id="269421"/>
    <lineage>
        <taxon>Bacteria</taxon>
        <taxon>Bacillati</taxon>
        <taxon>Actinomycetota</taxon>
        <taxon>Actinomycetes</taxon>
        <taxon>Micrococcales</taxon>
        <taxon>Microbacteriaceae</taxon>
        <taxon>Agromyces</taxon>
    </lineage>
</organism>
<feature type="transmembrane region" description="Helical" evidence="5">
    <location>
        <begin position="252"/>
        <end position="272"/>
    </location>
</feature>
<dbReference type="InterPro" id="IPR013525">
    <property type="entry name" value="ABC2_TM"/>
</dbReference>
<evidence type="ECO:0000256" key="1">
    <source>
        <dbReference type="ARBA" id="ARBA00004141"/>
    </source>
</evidence>
<dbReference type="Pfam" id="PF01061">
    <property type="entry name" value="ABC2_membrane"/>
    <property type="match status" value="1"/>
</dbReference>
<evidence type="ECO:0000256" key="3">
    <source>
        <dbReference type="ARBA" id="ARBA00022989"/>
    </source>
</evidence>
<keyword evidence="8" id="KW-1185">Reference proteome</keyword>
<dbReference type="EMBL" id="BAAANK010000006">
    <property type="protein sequence ID" value="GAA1838220.1"/>
    <property type="molecule type" value="Genomic_DNA"/>
</dbReference>
<feature type="transmembrane region" description="Helical" evidence="5">
    <location>
        <begin position="133"/>
        <end position="152"/>
    </location>
</feature>
<comment type="caution">
    <text evidence="7">The sequence shown here is derived from an EMBL/GenBank/DDBJ whole genome shotgun (WGS) entry which is preliminary data.</text>
</comment>
<evidence type="ECO:0000256" key="4">
    <source>
        <dbReference type="ARBA" id="ARBA00023136"/>
    </source>
</evidence>
<dbReference type="RefSeq" id="WP_157427397.1">
    <property type="nucleotide sequence ID" value="NZ_BAAANK010000006.1"/>
</dbReference>
<evidence type="ECO:0000313" key="8">
    <source>
        <dbReference type="Proteomes" id="UP001501746"/>
    </source>
</evidence>
<dbReference type="InterPro" id="IPR051784">
    <property type="entry name" value="Nod_factor_ABC_transporter"/>
</dbReference>
<proteinExistence type="predicted"/>
<evidence type="ECO:0000313" key="7">
    <source>
        <dbReference type="EMBL" id="GAA1838220.1"/>
    </source>
</evidence>
<feature type="transmembrane region" description="Helical" evidence="5">
    <location>
        <begin position="158"/>
        <end position="180"/>
    </location>
</feature>
<accession>A0ABP4Z5A6</accession>